<feature type="transmembrane region" description="Helical" evidence="7">
    <location>
        <begin position="55"/>
        <end position="74"/>
    </location>
</feature>
<evidence type="ECO:0000256" key="6">
    <source>
        <dbReference type="ARBA" id="ARBA00023136"/>
    </source>
</evidence>
<keyword evidence="4 7" id="KW-0812">Transmembrane</keyword>
<evidence type="ECO:0000256" key="5">
    <source>
        <dbReference type="ARBA" id="ARBA00022989"/>
    </source>
</evidence>
<dbReference type="RefSeq" id="WP_023432478.1">
    <property type="nucleotide sequence ID" value="NZ_AWXZ01000031.1"/>
</dbReference>
<dbReference type="STRING" id="631454.N177_2349"/>
<feature type="transmembrane region" description="Helical" evidence="7">
    <location>
        <begin position="95"/>
        <end position="115"/>
    </location>
</feature>
<dbReference type="eggNOG" id="COG2111">
    <property type="taxonomic scope" value="Bacteria"/>
</dbReference>
<dbReference type="PATRIC" id="fig|631454.5.peg.2317"/>
<feature type="transmembrane region" description="Helical" evidence="7">
    <location>
        <begin position="280"/>
        <end position="307"/>
    </location>
</feature>
<feature type="transmembrane region" description="Helical" evidence="7">
    <location>
        <begin position="189"/>
        <end position="212"/>
    </location>
</feature>
<gene>
    <name evidence="10" type="ORF">N177_2349</name>
</gene>
<evidence type="ECO:0000256" key="7">
    <source>
        <dbReference type="SAM" id="Phobius"/>
    </source>
</evidence>
<feature type="transmembrane region" description="Helical" evidence="7">
    <location>
        <begin position="32"/>
        <end position="49"/>
    </location>
</feature>
<accession>V4RMS9</accession>
<comment type="similarity">
    <text evidence="2">Belongs to the CPA3 antiporters (TC 2.A.63) subunit B family.</text>
</comment>
<evidence type="ECO:0000256" key="2">
    <source>
        <dbReference type="ARBA" id="ARBA00009425"/>
    </source>
</evidence>
<feature type="transmembrane region" description="Helical" evidence="7">
    <location>
        <begin position="251"/>
        <end position="274"/>
    </location>
</feature>
<proteinExistence type="inferred from homology"/>
<evidence type="ECO:0000313" key="10">
    <source>
        <dbReference type="EMBL" id="ESR24515.1"/>
    </source>
</evidence>
<dbReference type="Pfam" id="PF13244">
    <property type="entry name" value="MbhD"/>
    <property type="match status" value="1"/>
</dbReference>
<name>V4RMS9_9HYPH</name>
<dbReference type="PANTHER" id="PTHR33932">
    <property type="entry name" value="NA(+)/H(+) ANTIPORTER SUBUNIT B"/>
    <property type="match status" value="1"/>
</dbReference>
<organism evidence="10 11">
    <name type="scientific">Lutibaculum baratangense AMV1</name>
    <dbReference type="NCBI Taxonomy" id="631454"/>
    <lineage>
        <taxon>Bacteria</taxon>
        <taxon>Pseudomonadati</taxon>
        <taxon>Pseudomonadota</taxon>
        <taxon>Alphaproteobacteria</taxon>
        <taxon>Hyphomicrobiales</taxon>
        <taxon>Tepidamorphaceae</taxon>
        <taxon>Lutibaculum</taxon>
    </lineage>
</organism>
<keyword evidence="6 7" id="KW-0472">Membrane</keyword>
<comment type="caution">
    <text evidence="10">The sequence shown here is derived from an EMBL/GenBank/DDBJ whole genome shotgun (WGS) entry which is preliminary data.</text>
</comment>
<evidence type="ECO:0000313" key="11">
    <source>
        <dbReference type="Proteomes" id="UP000017819"/>
    </source>
</evidence>
<comment type="subcellular location">
    <subcellularLocation>
        <location evidence="1">Cell membrane</location>
        <topology evidence="1">Multi-pass membrane protein</topology>
    </subcellularLocation>
</comment>
<dbReference type="EMBL" id="AWXZ01000031">
    <property type="protein sequence ID" value="ESR24515.1"/>
    <property type="molecule type" value="Genomic_DNA"/>
</dbReference>
<feature type="domain" description="Na+/H+ antiporter MnhB subunit-related protein" evidence="8">
    <location>
        <begin position="189"/>
        <end position="303"/>
    </location>
</feature>
<dbReference type="InterPro" id="IPR050622">
    <property type="entry name" value="CPA3_antiporter_subunitB"/>
</dbReference>
<feature type="domain" description="MrpA C-terminal/MbhD" evidence="9">
    <location>
        <begin position="13"/>
        <end position="79"/>
    </location>
</feature>
<dbReference type="InterPro" id="IPR007182">
    <property type="entry name" value="MnhB"/>
</dbReference>
<evidence type="ECO:0000259" key="8">
    <source>
        <dbReference type="Pfam" id="PF04039"/>
    </source>
</evidence>
<sequence>MNPALLFDVALAALAVVAALSAVAGRDLFASVAFYIVYGILIALAWMRLGAVDVALAEAAIGAGLTGVLLIGAWSQLHRKGATETPPGPSSAARLLAAGASASVAVLVAVIFVGLPADGAGLAPAVRENVAESGVSNPVTAVLLNFRAYDTLMETIVLAVALAAVWSLTRDELWGGIPGLRQHARDGGVLATFGRLLPPLGLLVGVYLVWAGSSMPGGAFQAATVLAAVWLLLVMSGAMDEPAIGSTAIRLTIVAGPALFLAYGTGGAFLGTFLGFPADVAGMLIVAIEYVLTVSIAATLALLVAGVPRRQE</sequence>
<dbReference type="GO" id="GO:0005886">
    <property type="term" value="C:plasma membrane"/>
    <property type="evidence" value="ECO:0007669"/>
    <property type="project" value="UniProtKB-SubCell"/>
</dbReference>
<dbReference type="AlphaFoldDB" id="V4RMS9"/>
<protein>
    <recommendedName>
        <fullName evidence="12">DUF4040 domain-containing protein</fullName>
    </recommendedName>
</protein>
<feature type="transmembrane region" description="Helical" evidence="7">
    <location>
        <begin position="151"/>
        <end position="168"/>
    </location>
</feature>
<evidence type="ECO:0000256" key="1">
    <source>
        <dbReference type="ARBA" id="ARBA00004651"/>
    </source>
</evidence>
<keyword evidence="11" id="KW-1185">Reference proteome</keyword>
<dbReference type="Pfam" id="PF04039">
    <property type="entry name" value="MnhB"/>
    <property type="match status" value="1"/>
</dbReference>
<keyword evidence="3" id="KW-1003">Cell membrane</keyword>
<dbReference type="InterPro" id="IPR025383">
    <property type="entry name" value="MrpA_C/MbhD"/>
</dbReference>
<evidence type="ECO:0000256" key="3">
    <source>
        <dbReference type="ARBA" id="ARBA00022475"/>
    </source>
</evidence>
<feature type="transmembrane region" description="Helical" evidence="7">
    <location>
        <begin position="6"/>
        <end position="25"/>
    </location>
</feature>
<evidence type="ECO:0000259" key="9">
    <source>
        <dbReference type="Pfam" id="PF13244"/>
    </source>
</evidence>
<dbReference type="PANTHER" id="PTHR33932:SF4">
    <property type="entry name" value="NA(+)_H(+) ANTIPORTER SUBUNIT B"/>
    <property type="match status" value="1"/>
</dbReference>
<evidence type="ECO:0008006" key="12">
    <source>
        <dbReference type="Google" id="ProtNLM"/>
    </source>
</evidence>
<evidence type="ECO:0000256" key="4">
    <source>
        <dbReference type="ARBA" id="ARBA00022692"/>
    </source>
</evidence>
<keyword evidence="5 7" id="KW-1133">Transmembrane helix</keyword>
<dbReference type="Proteomes" id="UP000017819">
    <property type="component" value="Unassembled WGS sequence"/>
</dbReference>
<dbReference type="OrthoDB" id="4962908at2"/>
<feature type="transmembrane region" description="Helical" evidence="7">
    <location>
        <begin position="218"/>
        <end position="239"/>
    </location>
</feature>
<reference evidence="10 11" key="1">
    <citation type="journal article" date="2014" name="Genome Announc.">
        <title>Draft Genome Sequence of Lutibaculum baratangense Strain AMV1T, Isolated from a Mud Volcano in Andamans, India.</title>
        <authorList>
            <person name="Singh A."/>
            <person name="Sreenivas A."/>
            <person name="Sathyanarayana Reddy G."/>
            <person name="Pinnaka A.K."/>
            <person name="Shivaji S."/>
        </authorList>
    </citation>
    <scope>NUCLEOTIDE SEQUENCE [LARGE SCALE GENOMIC DNA]</scope>
    <source>
        <strain evidence="10 11">AMV1</strain>
    </source>
</reference>